<proteinExistence type="predicted"/>
<organism evidence="2 3">
    <name type="scientific">Clostridium botulinum</name>
    <dbReference type="NCBI Taxonomy" id="1491"/>
    <lineage>
        <taxon>Bacteria</taxon>
        <taxon>Bacillati</taxon>
        <taxon>Bacillota</taxon>
        <taxon>Clostridia</taxon>
        <taxon>Eubacteriales</taxon>
        <taxon>Clostridiaceae</taxon>
        <taxon>Clostridium</taxon>
    </lineage>
</organism>
<dbReference type="Pfam" id="PF10543">
    <property type="entry name" value="ORF6N"/>
    <property type="match status" value="1"/>
</dbReference>
<evidence type="ECO:0000313" key="3">
    <source>
        <dbReference type="Proteomes" id="UP000473887"/>
    </source>
</evidence>
<dbReference type="InterPro" id="IPR018873">
    <property type="entry name" value="KilA-N_DNA-bd_domain"/>
</dbReference>
<sequence length="44" mass="5236">MESTILIPKQLAEDYQTTEGNILNNFNTNMERFIKNKHYYLLEG</sequence>
<gene>
    <name evidence="2" type="ORF">EXM69_10470</name>
</gene>
<dbReference type="AlphaFoldDB" id="A0A846I406"/>
<evidence type="ECO:0000313" key="2">
    <source>
        <dbReference type="EMBL" id="NEZ92355.1"/>
    </source>
</evidence>
<comment type="caution">
    <text evidence="2">The sequence shown here is derived from an EMBL/GenBank/DDBJ whole genome shotgun (WGS) entry which is preliminary data.</text>
</comment>
<dbReference type="Proteomes" id="UP000473887">
    <property type="component" value="Unassembled WGS sequence"/>
</dbReference>
<dbReference type="RefSeq" id="WP_075144815.1">
    <property type="nucleotide sequence ID" value="NZ_CP013707.1"/>
</dbReference>
<feature type="domain" description="KilA-N DNA-binding" evidence="1">
    <location>
        <begin position="4"/>
        <end position="43"/>
    </location>
</feature>
<protein>
    <recommendedName>
        <fullName evidence="1">KilA-N DNA-binding domain-containing protein</fullName>
    </recommendedName>
</protein>
<accession>A0A846I406</accession>
<reference evidence="2 3" key="1">
    <citation type="submission" date="2019-02" db="EMBL/GenBank/DDBJ databases">
        <title>Genome sequencing of Clostridium botulinum clinical isolates.</title>
        <authorList>
            <person name="Brunt J."/>
            <person name="Van Vliet A.H.M."/>
            <person name="Stringer S.C."/>
            <person name="Grant K.A."/>
            <person name="Carter A.C."/>
            <person name="Peck M.W."/>
        </authorList>
    </citation>
    <scope>NUCLEOTIDE SEQUENCE [LARGE SCALE GENOMIC DNA]</scope>
    <source>
        <strain evidence="2 3">H142660711</strain>
    </source>
</reference>
<evidence type="ECO:0000259" key="1">
    <source>
        <dbReference type="Pfam" id="PF10543"/>
    </source>
</evidence>
<name>A0A846I406_CLOBO</name>
<dbReference type="EMBL" id="SGKC01000018">
    <property type="protein sequence ID" value="NEZ92355.1"/>
    <property type="molecule type" value="Genomic_DNA"/>
</dbReference>